<proteinExistence type="predicted"/>
<dbReference type="Pfam" id="PF12937">
    <property type="entry name" value="F-box-like"/>
    <property type="match status" value="1"/>
</dbReference>
<organism evidence="2 3">
    <name type="scientific">Dendrothele bispora (strain CBS 962.96)</name>
    <dbReference type="NCBI Taxonomy" id="1314807"/>
    <lineage>
        <taxon>Eukaryota</taxon>
        <taxon>Fungi</taxon>
        <taxon>Dikarya</taxon>
        <taxon>Basidiomycota</taxon>
        <taxon>Agaricomycotina</taxon>
        <taxon>Agaricomycetes</taxon>
        <taxon>Agaricomycetidae</taxon>
        <taxon>Agaricales</taxon>
        <taxon>Agaricales incertae sedis</taxon>
        <taxon>Dendrothele</taxon>
    </lineage>
</organism>
<dbReference type="Proteomes" id="UP000297245">
    <property type="component" value="Unassembled WGS sequence"/>
</dbReference>
<dbReference type="InterPro" id="IPR032675">
    <property type="entry name" value="LRR_dom_sf"/>
</dbReference>
<reference evidence="2 3" key="1">
    <citation type="journal article" date="2019" name="Nat. Ecol. Evol.">
        <title>Megaphylogeny resolves global patterns of mushroom evolution.</title>
        <authorList>
            <person name="Varga T."/>
            <person name="Krizsan K."/>
            <person name="Foldi C."/>
            <person name="Dima B."/>
            <person name="Sanchez-Garcia M."/>
            <person name="Sanchez-Ramirez S."/>
            <person name="Szollosi G.J."/>
            <person name="Szarkandi J.G."/>
            <person name="Papp V."/>
            <person name="Albert L."/>
            <person name="Andreopoulos W."/>
            <person name="Angelini C."/>
            <person name="Antonin V."/>
            <person name="Barry K.W."/>
            <person name="Bougher N.L."/>
            <person name="Buchanan P."/>
            <person name="Buyck B."/>
            <person name="Bense V."/>
            <person name="Catcheside P."/>
            <person name="Chovatia M."/>
            <person name="Cooper J."/>
            <person name="Damon W."/>
            <person name="Desjardin D."/>
            <person name="Finy P."/>
            <person name="Geml J."/>
            <person name="Haridas S."/>
            <person name="Hughes K."/>
            <person name="Justo A."/>
            <person name="Karasinski D."/>
            <person name="Kautmanova I."/>
            <person name="Kiss B."/>
            <person name="Kocsube S."/>
            <person name="Kotiranta H."/>
            <person name="LaButti K.M."/>
            <person name="Lechner B.E."/>
            <person name="Liimatainen K."/>
            <person name="Lipzen A."/>
            <person name="Lukacs Z."/>
            <person name="Mihaltcheva S."/>
            <person name="Morgado L.N."/>
            <person name="Niskanen T."/>
            <person name="Noordeloos M.E."/>
            <person name="Ohm R.A."/>
            <person name="Ortiz-Santana B."/>
            <person name="Ovrebo C."/>
            <person name="Racz N."/>
            <person name="Riley R."/>
            <person name="Savchenko A."/>
            <person name="Shiryaev A."/>
            <person name="Soop K."/>
            <person name="Spirin V."/>
            <person name="Szebenyi C."/>
            <person name="Tomsovsky M."/>
            <person name="Tulloss R.E."/>
            <person name="Uehling J."/>
            <person name="Grigoriev I.V."/>
            <person name="Vagvolgyi C."/>
            <person name="Papp T."/>
            <person name="Martin F.M."/>
            <person name="Miettinen O."/>
            <person name="Hibbett D.S."/>
            <person name="Nagy L.G."/>
        </authorList>
    </citation>
    <scope>NUCLEOTIDE SEQUENCE [LARGE SCALE GENOMIC DNA]</scope>
    <source>
        <strain evidence="2 3">CBS 962.96</strain>
    </source>
</reference>
<dbReference type="AlphaFoldDB" id="A0A4S8KUP7"/>
<keyword evidence="3" id="KW-1185">Reference proteome</keyword>
<evidence type="ECO:0000259" key="1">
    <source>
        <dbReference type="PROSITE" id="PS50181"/>
    </source>
</evidence>
<dbReference type="Gene3D" id="3.80.10.10">
    <property type="entry name" value="Ribonuclease Inhibitor"/>
    <property type="match status" value="1"/>
</dbReference>
<evidence type="ECO:0000313" key="3">
    <source>
        <dbReference type="Proteomes" id="UP000297245"/>
    </source>
</evidence>
<dbReference type="SMART" id="SM00256">
    <property type="entry name" value="FBOX"/>
    <property type="match status" value="1"/>
</dbReference>
<gene>
    <name evidence="2" type="ORF">K435DRAFT_522709</name>
</gene>
<evidence type="ECO:0000313" key="2">
    <source>
        <dbReference type="EMBL" id="THU79622.1"/>
    </source>
</evidence>
<dbReference type="InterPro" id="IPR001810">
    <property type="entry name" value="F-box_dom"/>
</dbReference>
<protein>
    <recommendedName>
        <fullName evidence="1">F-box domain-containing protein</fullName>
    </recommendedName>
</protein>
<dbReference type="InterPro" id="IPR036047">
    <property type="entry name" value="F-box-like_dom_sf"/>
</dbReference>
<accession>A0A4S8KUP7</accession>
<dbReference type="PROSITE" id="PS50181">
    <property type="entry name" value="FBOX"/>
    <property type="match status" value="1"/>
</dbReference>
<dbReference type="SUPFAM" id="SSF81383">
    <property type="entry name" value="F-box domain"/>
    <property type="match status" value="1"/>
</dbReference>
<dbReference type="OrthoDB" id="695771at2759"/>
<dbReference type="EMBL" id="ML180001">
    <property type="protein sequence ID" value="THU79622.1"/>
    <property type="molecule type" value="Genomic_DNA"/>
</dbReference>
<name>A0A4S8KUP7_DENBC</name>
<feature type="domain" description="F-box" evidence="1">
    <location>
        <begin position="1"/>
        <end position="48"/>
    </location>
</feature>
<sequence length="521" mass="60293">MADRLPPELIVEIVHHLPLTDAILGVLTQVCSTWRRVITGNPKLWRKLILSPRCVRPSQSHIEFGQQWLQRAGPCGLEIFIDDSAIRETRTRTPRPYNLLDVIMPFYKQWQALQLSLHFDCYKPLFDMVGSELTMLEEVSLEFPWRYGDVIQLEQQLIKTFDAAPRLKRVQLVSSSKYSLPLSLPDRISFPYQRLTTLVLEYVSDANPSVLTQILAVATNLECARFGFGYQSALDRDHEELGADEWERRYELHCSARSFASCSKLVDLEIISQGVIEADFVLEVLTAPALQELRLYHHFALKLSNALETFQKRSKAPLRLLHLHYYDDDEAGTDLVPFLELVGETLQELVYDVHDSTFDQRVLETMEMITFPHDTGDSTRACKSYDPSSPQSQASWRCLHFCYPEFARAFGRAVASRGYAPYTNSGPPDVSPCCWLKDWLKEHRLEEVMLYCDWFEQINPNHVSENVTVRELRRQLRSFEEREVDSLQMTWCGKGWGRESPPKWLPCEAGTNRTFSFDNRR</sequence>